<dbReference type="EMBL" id="QWKP01000122">
    <property type="protein sequence ID" value="RHA44041.1"/>
    <property type="molecule type" value="Genomic_DNA"/>
</dbReference>
<sequence length="586" mass="62177">MSTTFRTSWARALAVVSASALVVAGLTVSAQAAVSHTPTISARFVDASGAPVAGLEVSVVTQGAEYVYQDEQRTASDGSVTLKQLSKDRFTLRVHGDETYLAMYVGSLGKTSWTDLDEPLGYRPRSTNIDTGTHVVSAVPTVTVDVANATGPLSLHMRHVDGSVWNLPDDPWWDGDNEWKIDDCVPTGSTCTFALPQAYLVPGQFKVDATSHAQSTELASFRVTPGKATAVHLHATTLATMSGTVTVAGAPSVRTIDLVHADGTKLRGTSDASGHYAITGLKPGTWKAMVVTSTPKAGTSTTFTVSSAGQKVVRNFAVATDPRLASLTVRHSGELTEATLTKGGTYQRTFQTRSTGKVTFNYLEPGTYRVYLRSAKSKKFFAQDIAVGTGEKRVTKAKSMTRPLVKISLTSPRSFLRINLQKGADLSVADTTYHRGTYSYSPLWVIPETGVRVTVPQDLGGEDGDDSGYVGATRVIDFDRTTSALVKDGGPSGRLVVNLVNANGAPIQALVWATKSDGSTSGAPTGPYIGNMRTAPYQLHAVRAVRIPGEAMYPVREPYVIGPLPLVHPVAGTSKTVTIAVQVLGT</sequence>
<dbReference type="SUPFAM" id="SSF49452">
    <property type="entry name" value="Starch-binding domain-like"/>
    <property type="match status" value="1"/>
</dbReference>
<dbReference type="InterPro" id="IPR013784">
    <property type="entry name" value="Carb-bd-like_fold"/>
</dbReference>
<accession>A0A413RQ50</accession>
<keyword evidence="3" id="KW-1185">Reference proteome</keyword>
<gene>
    <name evidence="2" type="ORF">D1825_03275</name>
</gene>
<evidence type="ECO:0000313" key="3">
    <source>
        <dbReference type="Proteomes" id="UP000283374"/>
    </source>
</evidence>
<name>A0A413RQ50_9CELL</name>
<feature type="signal peptide" evidence="1">
    <location>
        <begin position="1"/>
        <end position="32"/>
    </location>
</feature>
<dbReference type="RefSeq" id="WP_118766044.1">
    <property type="nucleotide sequence ID" value="NZ_QWKP01000122.1"/>
</dbReference>
<evidence type="ECO:0008006" key="4">
    <source>
        <dbReference type="Google" id="ProtNLM"/>
    </source>
</evidence>
<dbReference type="AlphaFoldDB" id="A0A413RQ50"/>
<evidence type="ECO:0000313" key="2">
    <source>
        <dbReference type="EMBL" id="RHA44041.1"/>
    </source>
</evidence>
<dbReference type="OrthoDB" id="176752at2"/>
<feature type="chain" id="PRO_5018986093" description="Alpha-amylase" evidence="1">
    <location>
        <begin position="33"/>
        <end position="586"/>
    </location>
</feature>
<protein>
    <recommendedName>
        <fullName evidence="4">Alpha-amylase</fullName>
    </recommendedName>
</protein>
<proteinExistence type="predicted"/>
<dbReference type="Proteomes" id="UP000283374">
    <property type="component" value="Unassembled WGS sequence"/>
</dbReference>
<organism evidence="2 3">
    <name type="scientific">Cellulomonas rhizosphaerae</name>
    <dbReference type="NCBI Taxonomy" id="2293719"/>
    <lineage>
        <taxon>Bacteria</taxon>
        <taxon>Bacillati</taxon>
        <taxon>Actinomycetota</taxon>
        <taxon>Actinomycetes</taxon>
        <taxon>Micrococcales</taxon>
        <taxon>Cellulomonadaceae</taxon>
        <taxon>Cellulomonas</taxon>
    </lineage>
</organism>
<keyword evidence="1" id="KW-0732">Signal</keyword>
<reference evidence="2 3" key="1">
    <citation type="submission" date="2018-08" db="EMBL/GenBank/DDBJ databases">
        <title>Cellulomonas rhizosphaerae sp. nov., a novel actinomycete isolated from soil.</title>
        <authorList>
            <person name="Tian Y."/>
        </authorList>
    </citation>
    <scope>NUCLEOTIDE SEQUENCE [LARGE SCALE GENOMIC DNA]</scope>
    <source>
        <strain evidence="2 3">NEAU-TCZ24</strain>
    </source>
</reference>
<comment type="caution">
    <text evidence="2">The sequence shown here is derived from an EMBL/GenBank/DDBJ whole genome shotgun (WGS) entry which is preliminary data.</text>
</comment>
<dbReference type="GO" id="GO:0030246">
    <property type="term" value="F:carbohydrate binding"/>
    <property type="evidence" value="ECO:0007669"/>
    <property type="project" value="InterPro"/>
</dbReference>
<evidence type="ECO:0000256" key="1">
    <source>
        <dbReference type="SAM" id="SignalP"/>
    </source>
</evidence>